<comment type="caution">
    <text evidence="4">The sequence shown here is derived from an EMBL/GenBank/DDBJ whole genome shotgun (WGS) entry which is preliminary data.</text>
</comment>
<dbReference type="Gene3D" id="3.40.50.720">
    <property type="entry name" value="NAD(P)-binding Rossmann-like Domain"/>
    <property type="match status" value="1"/>
</dbReference>
<accession>A0A232LN61</accession>
<keyword evidence="5" id="KW-1185">Reference proteome</keyword>
<keyword evidence="2" id="KW-0560">Oxidoreductase</keyword>
<evidence type="ECO:0000256" key="1">
    <source>
        <dbReference type="ARBA" id="ARBA00009219"/>
    </source>
</evidence>
<dbReference type="GO" id="GO:0016616">
    <property type="term" value="F:oxidoreductase activity, acting on the CH-OH group of donors, NAD or NADP as acceptor"/>
    <property type="evidence" value="ECO:0007669"/>
    <property type="project" value="InterPro"/>
</dbReference>
<dbReference type="InterPro" id="IPR002225">
    <property type="entry name" value="3Beta_OHSteriod_DH/Estase"/>
</dbReference>
<organism evidence="4 5">
    <name type="scientific">Elaphomyces granulatus</name>
    <dbReference type="NCBI Taxonomy" id="519963"/>
    <lineage>
        <taxon>Eukaryota</taxon>
        <taxon>Fungi</taxon>
        <taxon>Dikarya</taxon>
        <taxon>Ascomycota</taxon>
        <taxon>Pezizomycotina</taxon>
        <taxon>Eurotiomycetes</taxon>
        <taxon>Eurotiomycetidae</taxon>
        <taxon>Eurotiales</taxon>
        <taxon>Elaphomycetaceae</taxon>
        <taxon>Elaphomyces</taxon>
    </lineage>
</organism>
<dbReference type="EMBL" id="NPHW01006705">
    <property type="protein sequence ID" value="OXV05601.1"/>
    <property type="molecule type" value="Genomic_DNA"/>
</dbReference>
<protein>
    <recommendedName>
        <fullName evidence="3">3-beta hydroxysteroid dehydrogenase/isomerase domain-containing protein</fullName>
    </recommendedName>
</protein>
<dbReference type="GO" id="GO:0006694">
    <property type="term" value="P:steroid biosynthetic process"/>
    <property type="evidence" value="ECO:0007669"/>
    <property type="project" value="InterPro"/>
</dbReference>
<dbReference type="OrthoDB" id="10058185at2759"/>
<evidence type="ECO:0000313" key="4">
    <source>
        <dbReference type="EMBL" id="OXV05601.1"/>
    </source>
</evidence>
<comment type="similarity">
    <text evidence="1">Belongs to the 3-beta-HSD family.</text>
</comment>
<sequence>MELARPVTIFHTASPEFSDAPVSAYQSIIVDGTRHLLNAAAKVGTRALINTSTSSVIHDNLTDLVDASEDLPILRPPQQKRIYSLKKADAEEAIIGANRNGGSDDRALLTCSLRPCLAFGEHDIGALGKMVAVALQGRSRFQMGNGHNLYDFVYVGNLADAHLLAARTLLAAWGHPRPTDPNSLVDGECFNITNDDRWLFWDFQRAISALTGHPIRPEDIVVIPKWAGLTMGFMSEWFVWAISRGTRTPNMTREGIRFSTMIRTLNTDKAKRVLGYRPKVGMQEGLERSVRWFMEEGEKKRV</sequence>
<evidence type="ECO:0000259" key="3">
    <source>
        <dbReference type="Pfam" id="PF01073"/>
    </source>
</evidence>
<dbReference type="AlphaFoldDB" id="A0A232LN61"/>
<reference evidence="4 5" key="1">
    <citation type="journal article" date="2015" name="Environ. Microbiol.">
        <title>Metagenome sequence of Elaphomyces granulatus from sporocarp tissue reveals Ascomycota ectomycorrhizal fingerprints of genome expansion and a Proteobacteria-rich microbiome.</title>
        <authorList>
            <person name="Quandt C.A."/>
            <person name="Kohler A."/>
            <person name="Hesse C.N."/>
            <person name="Sharpton T.J."/>
            <person name="Martin F."/>
            <person name="Spatafora J.W."/>
        </authorList>
    </citation>
    <scope>NUCLEOTIDE SEQUENCE [LARGE SCALE GENOMIC DNA]</scope>
    <source>
        <strain evidence="4 5">OSC145934</strain>
    </source>
</reference>
<dbReference type="InterPro" id="IPR036291">
    <property type="entry name" value="NAD(P)-bd_dom_sf"/>
</dbReference>
<dbReference type="Proteomes" id="UP000243515">
    <property type="component" value="Unassembled WGS sequence"/>
</dbReference>
<dbReference type="PANTHER" id="PTHR43245:SF51">
    <property type="entry name" value="SHORT CHAIN DEHYDROGENASE_REDUCTASE FAMILY 42E, MEMBER 2"/>
    <property type="match status" value="1"/>
</dbReference>
<evidence type="ECO:0000313" key="5">
    <source>
        <dbReference type="Proteomes" id="UP000243515"/>
    </source>
</evidence>
<dbReference type="Pfam" id="PF01073">
    <property type="entry name" value="3Beta_HSD"/>
    <property type="match status" value="1"/>
</dbReference>
<dbReference type="InterPro" id="IPR050177">
    <property type="entry name" value="Lipid_A_modif_metabolic_enz"/>
</dbReference>
<feature type="domain" description="3-beta hydroxysteroid dehydrogenase/isomerase" evidence="3">
    <location>
        <begin position="10"/>
        <end position="214"/>
    </location>
</feature>
<proteinExistence type="inferred from homology"/>
<name>A0A232LN61_9EURO</name>
<evidence type="ECO:0000256" key="2">
    <source>
        <dbReference type="ARBA" id="ARBA00023002"/>
    </source>
</evidence>
<dbReference type="SUPFAM" id="SSF51735">
    <property type="entry name" value="NAD(P)-binding Rossmann-fold domains"/>
    <property type="match status" value="1"/>
</dbReference>
<gene>
    <name evidence="4" type="ORF">Egran_06631</name>
</gene>
<dbReference type="PANTHER" id="PTHR43245">
    <property type="entry name" value="BIFUNCTIONAL POLYMYXIN RESISTANCE PROTEIN ARNA"/>
    <property type="match status" value="1"/>
</dbReference>